<proteinExistence type="predicted"/>
<name>A0A0F9C529_9ZZZZ</name>
<sequence>MEVSCQALQTKGNRGVMKIIICDRCGKPAKEKNTSIDNIFASYDLCKECKEYIEEKHEKIILKYESSISQLRVETTKHKNIKS</sequence>
<accession>A0A0F9C529</accession>
<dbReference type="AlphaFoldDB" id="A0A0F9C529"/>
<protein>
    <submittedName>
        <fullName evidence="1">Uncharacterized protein</fullName>
    </submittedName>
</protein>
<organism evidence="1">
    <name type="scientific">marine sediment metagenome</name>
    <dbReference type="NCBI Taxonomy" id="412755"/>
    <lineage>
        <taxon>unclassified sequences</taxon>
        <taxon>metagenomes</taxon>
        <taxon>ecological metagenomes</taxon>
    </lineage>
</organism>
<reference evidence="1" key="1">
    <citation type="journal article" date="2015" name="Nature">
        <title>Complex archaea that bridge the gap between prokaryotes and eukaryotes.</title>
        <authorList>
            <person name="Spang A."/>
            <person name="Saw J.H."/>
            <person name="Jorgensen S.L."/>
            <person name="Zaremba-Niedzwiedzka K."/>
            <person name="Martijn J."/>
            <person name="Lind A.E."/>
            <person name="van Eijk R."/>
            <person name="Schleper C."/>
            <person name="Guy L."/>
            <person name="Ettema T.J."/>
        </authorList>
    </citation>
    <scope>NUCLEOTIDE SEQUENCE</scope>
</reference>
<comment type="caution">
    <text evidence="1">The sequence shown here is derived from an EMBL/GenBank/DDBJ whole genome shotgun (WGS) entry which is preliminary data.</text>
</comment>
<gene>
    <name evidence="1" type="ORF">LCGC14_2367410</name>
</gene>
<evidence type="ECO:0000313" key="1">
    <source>
        <dbReference type="EMBL" id="KKL41726.1"/>
    </source>
</evidence>
<dbReference type="EMBL" id="LAZR01034821">
    <property type="protein sequence ID" value="KKL41726.1"/>
    <property type="molecule type" value="Genomic_DNA"/>
</dbReference>